<evidence type="ECO:0000313" key="2">
    <source>
        <dbReference type="EMBL" id="MEQ2242633.1"/>
    </source>
</evidence>
<dbReference type="EMBL" id="JAHRIQ010066717">
    <property type="protein sequence ID" value="MEQ2242633.1"/>
    <property type="molecule type" value="Genomic_DNA"/>
</dbReference>
<sequence>MGSRQVSARDRWVQQQMEEAMRHLEVLPSPLLLEQMEREAPQCRRVREGCSFPPLRCSLPAPIPAAKPSSSSCRKKRRRGAPSCGSAAEEMVSLPADVRAAASKPAYSSAIALSPRLAAPPPMPSSLLQPGVLRQHLTSWSSV</sequence>
<dbReference type="Proteomes" id="UP001482620">
    <property type="component" value="Unassembled WGS sequence"/>
</dbReference>
<keyword evidence="3" id="KW-1185">Reference proteome</keyword>
<name>A0ABV0UFQ3_9TELE</name>
<evidence type="ECO:0000256" key="1">
    <source>
        <dbReference type="SAM" id="MobiDB-lite"/>
    </source>
</evidence>
<organism evidence="2 3">
    <name type="scientific">Ilyodon furcidens</name>
    <name type="common">goldbreast splitfin</name>
    <dbReference type="NCBI Taxonomy" id="33524"/>
    <lineage>
        <taxon>Eukaryota</taxon>
        <taxon>Metazoa</taxon>
        <taxon>Chordata</taxon>
        <taxon>Craniata</taxon>
        <taxon>Vertebrata</taxon>
        <taxon>Euteleostomi</taxon>
        <taxon>Actinopterygii</taxon>
        <taxon>Neopterygii</taxon>
        <taxon>Teleostei</taxon>
        <taxon>Neoteleostei</taxon>
        <taxon>Acanthomorphata</taxon>
        <taxon>Ovalentaria</taxon>
        <taxon>Atherinomorphae</taxon>
        <taxon>Cyprinodontiformes</taxon>
        <taxon>Goodeidae</taxon>
        <taxon>Ilyodon</taxon>
    </lineage>
</organism>
<evidence type="ECO:0000313" key="3">
    <source>
        <dbReference type="Proteomes" id="UP001482620"/>
    </source>
</evidence>
<gene>
    <name evidence="2" type="ORF">ILYODFUR_037904</name>
</gene>
<proteinExistence type="predicted"/>
<accession>A0ABV0UFQ3</accession>
<reference evidence="2 3" key="1">
    <citation type="submission" date="2021-06" db="EMBL/GenBank/DDBJ databases">
        <authorList>
            <person name="Palmer J.M."/>
        </authorList>
    </citation>
    <scope>NUCLEOTIDE SEQUENCE [LARGE SCALE GENOMIC DNA]</scope>
    <source>
        <strain evidence="3">if_2019</strain>
        <tissue evidence="2">Muscle</tissue>
    </source>
</reference>
<protein>
    <submittedName>
        <fullName evidence="2">Uncharacterized protein</fullName>
    </submittedName>
</protein>
<feature type="region of interest" description="Disordered" evidence="1">
    <location>
        <begin position="63"/>
        <end position="88"/>
    </location>
</feature>
<comment type="caution">
    <text evidence="2">The sequence shown here is derived from an EMBL/GenBank/DDBJ whole genome shotgun (WGS) entry which is preliminary data.</text>
</comment>